<gene>
    <name evidence="1" type="ORF">PEVE_00015673</name>
</gene>
<dbReference type="EMBL" id="CALNXI010000221">
    <property type="protein sequence ID" value="CAH3022485.1"/>
    <property type="molecule type" value="Genomic_DNA"/>
</dbReference>
<proteinExistence type="predicted"/>
<dbReference type="PANTHER" id="PTHR35450">
    <property type="entry name" value="REVERSE TRANSCRIPTASE DOMAIN-CONTAINING PROTEIN"/>
    <property type="match status" value="1"/>
</dbReference>
<evidence type="ECO:0000313" key="2">
    <source>
        <dbReference type="Proteomes" id="UP001159427"/>
    </source>
</evidence>
<dbReference type="Proteomes" id="UP001159427">
    <property type="component" value="Unassembled WGS sequence"/>
</dbReference>
<evidence type="ECO:0008006" key="3">
    <source>
        <dbReference type="Google" id="ProtNLM"/>
    </source>
</evidence>
<accession>A0ABN8LYV6</accession>
<comment type="caution">
    <text evidence="1">The sequence shown here is derived from an EMBL/GenBank/DDBJ whole genome shotgun (WGS) entry which is preliminary data.</text>
</comment>
<name>A0ABN8LYV6_9CNID</name>
<sequence>MEFGLEKCAKASFMKGKLASTGNIVIDDDTEIQELDQEGVYKYLGVDESDGIQHSKMKEKIRKEYNRRVRLILRTELNGRNKIEAINSLAVPVVQYSFGIIDWKISELKKIDTKTRKLLNMHKMLHPKADVERLYIPRKDGGRGLIDVETAFKTATIGLDHYLKHKEGQYPKQVLEHERSKAKNSISKNATKFKREVTMPEIENRVDKSASENAKALKHVFKSRMKSMKEEKWKNKALHGQYPKILEKPHVDTVTTNKWLSSNLKGETEGLLVAAQDQAINTRNYQKIICGQQVESKCRLCSQHEETVDHIVSGCEVLAKTEYISRHNNAAAYLHWSICKDHDIEIADKWYEHEPETVIHNKDNNITIMWDMPVNTDRTITANRPDIIVKDSVNSTCKLIDMTVPSDRNIALKETEKKCKYKDLELEIQRMWHMKTVVIPVVVGALGTVKKGMVENIKKVSERASMTEIQKICMLGSARILRKVLSV</sequence>
<keyword evidence="2" id="KW-1185">Reference proteome</keyword>
<organism evidence="1 2">
    <name type="scientific">Porites evermanni</name>
    <dbReference type="NCBI Taxonomy" id="104178"/>
    <lineage>
        <taxon>Eukaryota</taxon>
        <taxon>Metazoa</taxon>
        <taxon>Cnidaria</taxon>
        <taxon>Anthozoa</taxon>
        <taxon>Hexacorallia</taxon>
        <taxon>Scleractinia</taxon>
        <taxon>Fungiina</taxon>
        <taxon>Poritidae</taxon>
        <taxon>Porites</taxon>
    </lineage>
</organism>
<dbReference type="PANTHER" id="PTHR35450:SF2">
    <property type="entry name" value="REVERSE TRANSCRIPTASE DOMAIN-CONTAINING PROTEIN"/>
    <property type="match status" value="1"/>
</dbReference>
<protein>
    <recommendedName>
        <fullName evidence="3">Reverse transcriptase zinc-binding domain-containing protein</fullName>
    </recommendedName>
</protein>
<reference evidence="1 2" key="1">
    <citation type="submission" date="2022-05" db="EMBL/GenBank/DDBJ databases">
        <authorList>
            <consortium name="Genoscope - CEA"/>
            <person name="William W."/>
        </authorList>
    </citation>
    <scope>NUCLEOTIDE SEQUENCE [LARGE SCALE GENOMIC DNA]</scope>
</reference>
<evidence type="ECO:0000313" key="1">
    <source>
        <dbReference type="EMBL" id="CAH3022485.1"/>
    </source>
</evidence>